<evidence type="ECO:0000259" key="12">
    <source>
        <dbReference type="PROSITE" id="PS50102"/>
    </source>
</evidence>
<evidence type="ECO:0000256" key="10">
    <source>
        <dbReference type="PROSITE-ProRule" id="PRU00176"/>
    </source>
</evidence>
<evidence type="ECO:0000313" key="14">
    <source>
        <dbReference type="Proteomes" id="UP000013776"/>
    </source>
</evidence>
<dbReference type="PROSITE" id="PS50102">
    <property type="entry name" value="RRM"/>
    <property type="match status" value="3"/>
</dbReference>
<dbReference type="InterPro" id="IPR012677">
    <property type="entry name" value="Nucleotide-bd_a/b_plait_sf"/>
</dbReference>
<accession>R4X7B8</accession>
<dbReference type="Gene3D" id="3.30.70.330">
    <property type="match status" value="3"/>
</dbReference>
<keyword evidence="14" id="KW-1185">Reference proteome</keyword>
<dbReference type="OrthoDB" id="266020at2759"/>
<evidence type="ECO:0000256" key="3">
    <source>
        <dbReference type="ARBA" id="ARBA00022664"/>
    </source>
</evidence>
<dbReference type="InterPro" id="IPR000504">
    <property type="entry name" value="RRM_dom"/>
</dbReference>
<reference evidence="13 14" key="1">
    <citation type="journal article" date="2013" name="MBio">
        <title>Genome sequencing of the plant pathogen Taphrina deformans, the causal agent of peach leaf curl.</title>
        <authorList>
            <person name="Cisse O.H."/>
            <person name="Almeida J.M.G.C.F."/>
            <person name="Fonseca A."/>
            <person name="Kumar A.A."/>
            <person name="Salojaervi J."/>
            <person name="Overmyer K."/>
            <person name="Hauser P.M."/>
            <person name="Pagni M."/>
        </authorList>
    </citation>
    <scope>NUCLEOTIDE SEQUENCE [LARGE SCALE GENOMIC DNA]</scope>
    <source>
        <strain evidence="14">PYCC 5710 / ATCC 11124 / CBS 356.35 / IMI 108563 / JCM 9778 / NBRC 8474</strain>
    </source>
</reference>
<evidence type="ECO:0000256" key="1">
    <source>
        <dbReference type="ARBA" id="ARBA00004123"/>
    </source>
</evidence>
<dbReference type="STRING" id="1097556.R4X7B8"/>
<evidence type="ECO:0000256" key="2">
    <source>
        <dbReference type="ARBA" id="ARBA00007243"/>
    </source>
</evidence>
<feature type="domain" description="RRM" evidence="12">
    <location>
        <begin position="7"/>
        <end position="86"/>
    </location>
</feature>
<feature type="region of interest" description="Disordered" evidence="11">
    <location>
        <begin position="222"/>
        <end position="254"/>
    </location>
</feature>
<dbReference type="InterPro" id="IPR035979">
    <property type="entry name" value="RBD_domain_sf"/>
</dbReference>
<dbReference type="GO" id="GO:0003723">
    <property type="term" value="F:RNA binding"/>
    <property type="evidence" value="ECO:0007669"/>
    <property type="project" value="UniProtKB-UniRule"/>
</dbReference>
<keyword evidence="9 13" id="KW-0687">Ribonucleoprotein</keyword>
<dbReference type="GO" id="GO:0006397">
    <property type="term" value="P:mRNA processing"/>
    <property type="evidence" value="ECO:0007669"/>
    <property type="project" value="UniProtKB-KW"/>
</dbReference>
<dbReference type="Proteomes" id="UP000013776">
    <property type="component" value="Unassembled WGS sequence"/>
</dbReference>
<dbReference type="CDD" id="cd12247">
    <property type="entry name" value="RRM2_U1A_like"/>
    <property type="match status" value="1"/>
</dbReference>
<dbReference type="FunFam" id="3.30.70.330:FF:000039">
    <property type="entry name" value="U1 small nuclear ribonucleoprotein A"/>
    <property type="match status" value="2"/>
</dbReference>
<dbReference type="eggNOG" id="KOG4206">
    <property type="taxonomic scope" value="Eukaryota"/>
</dbReference>
<gene>
    <name evidence="13" type="ORF">TAPDE_000930</name>
</gene>
<evidence type="ECO:0000256" key="4">
    <source>
        <dbReference type="ARBA" id="ARBA00022728"/>
    </source>
</evidence>
<dbReference type="CDD" id="cd12246">
    <property type="entry name" value="RRM1_U1A_like"/>
    <property type="match status" value="2"/>
</dbReference>
<protein>
    <submittedName>
        <fullName evidence="13">U1 small nuclear ribonucleoprotein usp102</fullName>
    </submittedName>
</protein>
<keyword evidence="6 10" id="KW-0694">RNA-binding</keyword>
<keyword evidence="8" id="KW-0539">Nucleus</keyword>
<organism evidence="13 14">
    <name type="scientific">Taphrina deformans (strain PYCC 5710 / ATCC 11124 / CBS 356.35 / IMI 108563 / JCM 9778 / NBRC 8474)</name>
    <name type="common">Peach leaf curl fungus</name>
    <name type="synonym">Lalaria deformans</name>
    <dbReference type="NCBI Taxonomy" id="1097556"/>
    <lineage>
        <taxon>Eukaryota</taxon>
        <taxon>Fungi</taxon>
        <taxon>Dikarya</taxon>
        <taxon>Ascomycota</taxon>
        <taxon>Taphrinomycotina</taxon>
        <taxon>Taphrinomycetes</taxon>
        <taxon>Taphrinales</taxon>
        <taxon>Taphrinaceae</taxon>
        <taxon>Taphrina</taxon>
    </lineage>
</organism>
<evidence type="ECO:0000256" key="5">
    <source>
        <dbReference type="ARBA" id="ARBA00022737"/>
    </source>
</evidence>
<evidence type="ECO:0000256" key="9">
    <source>
        <dbReference type="ARBA" id="ARBA00023274"/>
    </source>
</evidence>
<dbReference type="GO" id="GO:0008380">
    <property type="term" value="P:RNA splicing"/>
    <property type="evidence" value="ECO:0007669"/>
    <property type="project" value="UniProtKB-KW"/>
</dbReference>
<dbReference type="EMBL" id="CAHR02000029">
    <property type="protein sequence ID" value="CCG81211.1"/>
    <property type="molecule type" value="Genomic_DNA"/>
</dbReference>
<feature type="domain" description="RRM" evidence="12">
    <location>
        <begin position="261"/>
        <end position="334"/>
    </location>
</feature>
<feature type="domain" description="RRM" evidence="12">
    <location>
        <begin position="119"/>
        <end position="197"/>
    </location>
</feature>
<dbReference type="GO" id="GO:0030532">
    <property type="term" value="C:small nuclear ribonucleoprotein complex"/>
    <property type="evidence" value="ECO:0007669"/>
    <property type="project" value="UniProtKB-ARBA"/>
</dbReference>
<dbReference type="AlphaFoldDB" id="R4X7B8"/>
<evidence type="ECO:0000313" key="13">
    <source>
        <dbReference type="EMBL" id="CCG81211.1"/>
    </source>
</evidence>
<dbReference type="FunFam" id="3.30.70.330:FF:000029">
    <property type="entry name" value="U2 small nuclear ribonucleoprotein B"/>
    <property type="match status" value="1"/>
</dbReference>
<keyword evidence="7" id="KW-0508">mRNA splicing</keyword>
<sequence>MDVAPNQSLYINNLNDSLRKADLKLNLYILFSTYGTVLDVVALKTQRMRGQAHVVFKDIASASQAIKACNGMDFFGKSMKVTYAKSRSDVIDRLEGTFIPGQRRSAGQSENPQGLPPNETIYIRNLNERIPITSLKRDLSALFAKYGSREIIAHKNIRMRGQAFIVFDQVQEAEKAIRDLQGYPLEDKPMLLQFAKSKSDRTVNRVSPDELEQHKEARIAAKTARGPLKSIAKDSSSTKKPMRKAVGTKPVASADGNPPHKILFIQNLPEEITVDVMQAIFARYPGFRDVRMVPGRKGIAFVEYGDDESAITAKEGTAGMTLSGQQLKVTYGKKV</sequence>
<dbReference type="SUPFAM" id="SSF54928">
    <property type="entry name" value="RNA-binding domain, RBD"/>
    <property type="match status" value="2"/>
</dbReference>
<comment type="similarity">
    <text evidence="2">Belongs to the RRM U1 A/B'' family.</text>
</comment>
<name>R4X7B8_TAPDE</name>
<dbReference type="GO" id="GO:0005681">
    <property type="term" value="C:spliceosomal complex"/>
    <property type="evidence" value="ECO:0007669"/>
    <property type="project" value="UniProtKB-KW"/>
</dbReference>
<dbReference type="PANTHER" id="PTHR23189">
    <property type="entry name" value="RNA RECOGNITION MOTIF-CONTAINING"/>
    <property type="match status" value="1"/>
</dbReference>
<keyword evidence="3" id="KW-0507">mRNA processing</keyword>
<dbReference type="VEuPathDB" id="FungiDB:TAPDE_000930"/>
<comment type="caution">
    <text evidence="13">The sequence shown here is derived from an EMBL/GenBank/DDBJ whole genome shotgun (WGS) entry which is preliminary data.</text>
</comment>
<evidence type="ECO:0000256" key="6">
    <source>
        <dbReference type="ARBA" id="ARBA00022884"/>
    </source>
</evidence>
<evidence type="ECO:0000256" key="11">
    <source>
        <dbReference type="SAM" id="MobiDB-lite"/>
    </source>
</evidence>
<dbReference type="Pfam" id="PF00076">
    <property type="entry name" value="RRM_1"/>
    <property type="match status" value="3"/>
</dbReference>
<comment type="subcellular location">
    <subcellularLocation>
        <location evidence="1">Nucleus</location>
    </subcellularLocation>
</comment>
<keyword evidence="4" id="KW-0747">Spliceosome</keyword>
<evidence type="ECO:0000256" key="7">
    <source>
        <dbReference type="ARBA" id="ARBA00023187"/>
    </source>
</evidence>
<evidence type="ECO:0000256" key="8">
    <source>
        <dbReference type="ARBA" id="ARBA00023242"/>
    </source>
</evidence>
<keyword evidence="5" id="KW-0677">Repeat</keyword>
<proteinExistence type="inferred from homology"/>
<dbReference type="SMART" id="SM00360">
    <property type="entry name" value="RRM"/>
    <property type="match status" value="3"/>
</dbReference>